<name>A0A0U1DKR7_9MYCO</name>
<feature type="domain" description="FAD-binding" evidence="1">
    <location>
        <begin position="3"/>
        <end position="153"/>
    </location>
</feature>
<protein>
    <submittedName>
        <fullName evidence="3">Oxidoreductase</fullName>
    </submittedName>
</protein>
<dbReference type="PRINTS" id="PR00420">
    <property type="entry name" value="RNGMNOXGNASE"/>
</dbReference>
<accession>A0A0U1DKR7</accession>
<evidence type="ECO:0000313" key="3">
    <source>
        <dbReference type="EMBL" id="CQD18173.1"/>
    </source>
</evidence>
<reference evidence="4" key="1">
    <citation type="submission" date="2015-03" db="EMBL/GenBank/DDBJ databases">
        <authorList>
            <person name="Urmite Genomes"/>
        </authorList>
    </citation>
    <scope>NUCLEOTIDE SEQUENCE [LARGE SCALE GENOMIC DNA]</scope>
    <source>
        <strain evidence="4">CSUR P1344</strain>
    </source>
</reference>
<dbReference type="EMBL" id="CTEC01000002">
    <property type="protein sequence ID" value="CQD18173.1"/>
    <property type="molecule type" value="Genomic_DNA"/>
</dbReference>
<dbReference type="GO" id="GO:0071949">
    <property type="term" value="F:FAD binding"/>
    <property type="evidence" value="ECO:0007669"/>
    <property type="project" value="InterPro"/>
</dbReference>
<dbReference type="InterPro" id="IPR053212">
    <property type="entry name" value="DHP_3-monooxygenase"/>
</dbReference>
<dbReference type="NCBIfam" id="NF005566">
    <property type="entry name" value="PRK07236.1"/>
    <property type="match status" value="1"/>
</dbReference>
<dbReference type="InterPro" id="IPR036188">
    <property type="entry name" value="FAD/NAD-bd_sf"/>
</dbReference>
<feature type="domain" description="2,6-dihydroxypyridine 3-monooxygenase substrate binding" evidence="2">
    <location>
        <begin position="163"/>
        <end position="286"/>
    </location>
</feature>
<sequence length="411" mass="44218">MSQALVVGGSLGGLTAALVLRDLGWDVDVLERSAVPLQDRGAGIVAHPTTVRYLVERAGKAIGDIGVPASRLRYLGDDGSVAHEQPCAYRFASYFELYQGLLDAFGIERYHLSKQLAHLDNRGDEVVLSLADGQMLTADLVVCADGIHSTGRAILVPEAQPRYAGYVAWRGTVERDELSGGTASILGDAITYRILPHGHLLTYPIPGADGSVLCNWLWYRNVSPGDHLNSLLTDRNGLRAELTVPPGSVQTRHLKELHSSADVELPPPLTELVRRTAEPFIQVIVDLEVPQMAFGRTCLIGDAAFVLRPHIGAGTAKAADDAWQLGNAVLDTAGRQVPLRLKGWETQQLPAARQAMERARAVGQSVQFEGTWRVGDPAPFGLHAAGDSALPVDLWQKGIPNARAVGPRRSA</sequence>
<dbReference type="Gene3D" id="3.50.50.60">
    <property type="entry name" value="FAD/NAD(P)-binding domain"/>
    <property type="match status" value="2"/>
</dbReference>
<dbReference type="SUPFAM" id="SSF51905">
    <property type="entry name" value="FAD/NAD(P)-binding domain"/>
    <property type="match status" value="1"/>
</dbReference>
<gene>
    <name evidence="3" type="ORF">BN000_04089</name>
</gene>
<dbReference type="Pfam" id="PF22607">
    <property type="entry name" value="FAD_binding-like"/>
    <property type="match status" value="1"/>
</dbReference>
<dbReference type="InterPro" id="IPR002938">
    <property type="entry name" value="FAD-bd"/>
</dbReference>
<keyword evidence="4" id="KW-1185">Reference proteome</keyword>
<evidence type="ECO:0000259" key="2">
    <source>
        <dbReference type="Pfam" id="PF22607"/>
    </source>
</evidence>
<dbReference type="PANTHER" id="PTHR47469">
    <property type="entry name" value="MONOOXYGENASE-LIKE"/>
    <property type="match status" value="1"/>
</dbReference>
<dbReference type="SUPFAM" id="SSF54373">
    <property type="entry name" value="FAD-linked reductases, C-terminal domain"/>
    <property type="match status" value="1"/>
</dbReference>
<proteinExistence type="predicted"/>
<organism evidence="3 4">
    <name type="scientific">Mycobacterium europaeum</name>
    <dbReference type="NCBI Taxonomy" id="761804"/>
    <lineage>
        <taxon>Bacteria</taxon>
        <taxon>Bacillati</taxon>
        <taxon>Actinomycetota</taxon>
        <taxon>Actinomycetes</taxon>
        <taxon>Mycobacteriales</taxon>
        <taxon>Mycobacteriaceae</taxon>
        <taxon>Mycobacterium</taxon>
        <taxon>Mycobacterium simiae complex</taxon>
    </lineage>
</organism>
<dbReference type="InterPro" id="IPR054707">
    <property type="entry name" value="DhpH_subs-bd"/>
</dbReference>
<dbReference type="AlphaFoldDB" id="A0A0U1DKR7"/>
<dbReference type="PANTHER" id="PTHR47469:SF2">
    <property type="entry name" value="OS06G0597600 PROTEIN"/>
    <property type="match status" value="1"/>
</dbReference>
<dbReference type="Pfam" id="PF01494">
    <property type="entry name" value="FAD_binding_3"/>
    <property type="match status" value="1"/>
</dbReference>
<evidence type="ECO:0000313" key="4">
    <source>
        <dbReference type="Proteomes" id="UP000199601"/>
    </source>
</evidence>
<dbReference type="Proteomes" id="UP000199601">
    <property type="component" value="Unassembled WGS sequence"/>
</dbReference>
<dbReference type="RefSeq" id="WP_090422501.1">
    <property type="nucleotide sequence ID" value="NZ_CTEC01000002.1"/>
</dbReference>
<evidence type="ECO:0000259" key="1">
    <source>
        <dbReference type="Pfam" id="PF01494"/>
    </source>
</evidence>